<dbReference type="NCBIfam" id="NF000270">
    <property type="entry name" value="bla_class_D_alt"/>
    <property type="match status" value="1"/>
</dbReference>
<accession>A0A5C4XQK1</accession>
<feature type="domain" description="Penicillin-binding protein transpeptidase" evidence="2">
    <location>
        <begin position="38"/>
        <end position="261"/>
    </location>
</feature>
<organism evidence="3 4">
    <name type="scientific">Aliirhizobium smilacinae</name>
    <dbReference type="NCBI Taxonomy" id="1395944"/>
    <lineage>
        <taxon>Bacteria</taxon>
        <taxon>Pseudomonadati</taxon>
        <taxon>Pseudomonadota</taxon>
        <taxon>Alphaproteobacteria</taxon>
        <taxon>Hyphomicrobiales</taxon>
        <taxon>Rhizobiaceae</taxon>
        <taxon>Aliirhizobium</taxon>
    </lineage>
</organism>
<feature type="chain" id="PRO_5023123283" evidence="1">
    <location>
        <begin position="28"/>
        <end position="279"/>
    </location>
</feature>
<dbReference type="OrthoDB" id="9762883at2"/>
<proteinExistence type="predicted"/>
<evidence type="ECO:0000313" key="3">
    <source>
        <dbReference type="EMBL" id="TNM65617.1"/>
    </source>
</evidence>
<dbReference type="AlphaFoldDB" id="A0A5C4XQK1"/>
<evidence type="ECO:0000256" key="1">
    <source>
        <dbReference type="SAM" id="SignalP"/>
    </source>
</evidence>
<dbReference type="Pfam" id="PF00905">
    <property type="entry name" value="Transpeptidase"/>
    <property type="match status" value="1"/>
</dbReference>
<evidence type="ECO:0000259" key="2">
    <source>
        <dbReference type="Pfam" id="PF00905"/>
    </source>
</evidence>
<evidence type="ECO:0000313" key="4">
    <source>
        <dbReference type="Proteomes" id="UP000311605"/>
    </source>
</evidence>
<dbReference type="EMBL" id="VDMN01000001">
    <property type="protein sequence ID" value="TNM65617.1"/>
    <property type="molecule type" value="Genomic_DNA"/>
</dbReference>
<dbReference type="RefSeq" id="WP_139673692.1">
    <property type="nucleotide sequence ID" value="NZ_VDMN01000001.1"/>
</dbReference>
<reference evidence="3 4" key="1">
    <citation type="submission" date="2019-06" db="EMBL/GenBank/DDBJ databases">
        <title>The draft genome of Rhizobium smilacinae PTYR-5.</title>
        <authorList>
            <person name="Liu L."/>
            <person name="Li L."/>
            <person name="Zhang X."/>
        </authorList>
    </citation>
    <scope>NUCLEOTIDE SEQUENCE [LARGE SCALE GENOMIC DNA]</scope>
    <source>
        <strain evidence="3 4">PTYR-5</strain>
    </source>
</reference>
<dbReference type="GO" id="GO:0008658">
    <property type="term" value="F:penicillin binding"/>
    <property type="evidence" value="ECO:0007669"/>
    <property type="project" value="InterPro"/>
</dbReference>
<comment type="caution">
    <text evidence="3">The sequence shown here is derived from an EMBL/GenBank/DDBJ whole genome shotgun (WGS) entry which is preliminary data.</text>
</comment>
<gene>
    <name evidence="3" type="primary">blaOXA</name>
    <name evidence="3" type="ORF">FHP24_05015</name>
</gene>
<sequence>MEDLPLFSRRLLSLALLLTPLSALAQAAPAHAAEPIRCTVLLDAETGGVVHRRGSCNQAVYPQSTFKLPLAMMGYDAGILKDEHDPRWEYQAKFNRSQRERKATDPTIWEKDSIVWYSQEITRRLGKQSFADYVSRFGYGNRDVSGGPGGTDGLTEAWLMSSLKISSDQQADFMRRFVTGKLPISPDALRRTQAIVPVFEAADGWIIHGKTGSGSMRNGSGKGDGNRPIGWFVGWAEKDGRKVVFARLLVDNKRHTDKPISYTVRDSLIADLPGLTAGR</sequence>
<name>A0A5C4XQK1_9HYPH</name>
<dbReference type="SUPFAM" id="SSF56601">
    <property type="entry name" value="beta-lactamase/transpeptidase-like"/>
    <property type="match status" value="1"/>
</dbReference>
<protein>
    <submittedName>
        <fullName evidence="3">Class D beta-lactamase</fullName>
    </submittedName>
</protein>
<dbReference type="InterPro" id="IPR001460">
    <property type="entry name" value="PCN-bd_Tpept"/>
</dbReference>
<feature type="signal peptide" evidence="1">
    <location>
        <begin position="1"/>
        <end position="27"/>
    </location>
</feature>
<keyword evidence="1" id="KW-0732">Signal</keyword>
<keyword evidence="4" id="KW-1185">Reference proteome</keyword>
<dbReference type="Gene3D" id="3.40.710.10">
    <property type="entry name" value="DD-peptidase/beta-lactamase superfamily"/>
    <property type="match status" value="1"/>
</dbReference>
<dbReference type="InterPro" id="IPR012338">
    <property type="entry name" value="Beta-lactam/transpept-like"/>
</dbReference>
<dbReference type="Proteomes" id="UP000311605">
    <property type="component" value="Unassembled WGS sequence"/>
</dbReference>